<evidence type="ECO:0000259" key="4">
    <source>
        <dbReference type="PROSITE" id="PS01124"/>
    </source>
</evidence>
<dbReference type="Pfam" id="PF12833">
    <property type="entry name" value="HTH_18"/>
    <property type="match status" value="1"/>
</dbReference>
<feature type="domain" description="HTH araC/xylS-type" evidence="4">
    <location>
        <begin position="215"/>
        <end position="312"/>
    </location>
</feature>
<dbReference type="eggNOG" id="COG2207">
    <property type="taxonomic scope" value="Bacteria"/>
</dbReference>
<keyword evidence="1" id="KW-0805">Transcription regulation</keyword>
<dbReference type="GO" id="GO:0003700">
    <property type="term" value="F:DNA-binding transcription factor activity"/>
    <property type="evidence" value="ECO:0007669"/>
    <property type="project" value="InterPro"/>
</dbReference>
<dbReference type="InterPro" id="IPR053142">
    <property type="entry name" value="PchR_regulatory_protein"/>
</dbReference>
<dbReference type="SMART" id="SM00342">
    <property type="entry name" value="HTH_ARAC"/>
    <property type="match status" value="1"/>
</dbReference>
<dbReference type="SUPFAM" id="SSF46689">
    <property type="entry name" value="Homeodomain-like"/>
    <property type="match status" value="2"/>
</dbReference>
<dbReference type="STRING" id="316056.RPC_3041"/>
<dbReference type="PANTHER" id="PTHR47893">
    <property type="entry name" value="REGULATORY PROTEIN PCHR"/>
    <property type="match status" value="1"/>
</dbReference>
<dbReference type="PROSITE" id="PS00041">
    <property type="entry name" value="HTH_ARAC_FAMILY_1"/>
    <property type="match status" value="1"/>
</dbReference>
<evidence type="ECO:0000256" key="3">
    <source>
        <dbReference type="ARBA" id="ARBA00023163"/>
    </source>
</evidence>
<accession>Q212V0</accession>
<keyword evidence="2" id="KW-0238">DNA-binding</keyword>
<dbReference type="Gene3D" id="1.10.10.60">
    <property type="entry name" value="Homeodomain-like"/>
    <property type="match status" value="1"/>
</dbReference>
<keyword evidence="3" id="KW-0804">Transcription</keyword>
<proteinExistence type="predicted"/>
<evidence type="ECO:0000313" key="5">
    <source>
        <dbReference type="EMBL" id="ABD88586.1"/>
    </source>
</evidence>
<dbReference type="PROSITE" id="PS01124">
    <property type="entry name" value="HTH_ARAC_FAMILY_2"/>
    <property type="match status" value="1"/>
</dbReference>
<dbReference type="GO" id="GO:0043565">
    <property type="term" value="F:sequence-specific DNA binding"/>
    <property type="evidence" value="ECO:0007669"/>
    <property type="project" value="InterPro"/>
</dbReference>
<dbReference type="OrthoDB" id="7363396at2"/>
<dbReference type="PANTHER" id="PTHR47893:SF1">
    <property type="entry name" value="REGULATORY PROTEIN PCHR"/>
    <property type="match status" value="1"/>
</dbReference>
<dbReference type="InterPro" id="IPR009057">
    <property type="entry name" value="Homeodomain-like_sf"/>
</dbReference>
<dbReference type="KEGG" id="rpc:RPC_3041"/>
<name>Q212V0_RHOPB</name>
<evidence type="ECO:0000256" key="2">
    <source>
        <dbReference type="ARBA" id="ARBA00023125"/>
    </source>
</evidence>
<organism evidence="5">
    <name type="scientific">Rhodopseudomonas palustris (strain BisB18)</name>
    <dbReference type="NCBI Taxonomy" id="316056"/>
    <lineage>
        <taxon>Bacteria</taxon>
        <taxon>Pseudomonadati</taxon>
        <taxon>Pseudomonadota</taxon>
        <taxon>Alphaproteobacteria</taxon>
        <taxon>Hyphomicrobiales</taxon>
        <taxon>Nitrobacteraceae</taxon>
        <taxon>Rhodopseudomonas</taxon>
    </lineage>
</organism>
<dbReference type="InterPro" id="IPR018062">
    <property type="entry name" value="HTH_AraC-typ_CS"/>
</dbReference>
<sequence>MLAIQHLDSFAMCRSAVDQEMEALGGADAVRVDHPCEDVAIYIIDTFVPHDVTLSQEGPATFSLSVFLEGRGAVSLDGAQPLLIEPGMAALFTSSRFSRGQNSVRGGQRLLAVDIRFDFRFLLKAGGAALATLGGSLATDHSLPECQTSLVGFRAPPPLLKAAQDIITCRLTDEMSRRLYLYSRAIESLSVVTSSLPQILARPDAVRGKDRDRLERARQIIDGQYHIDWTIARLAREVGLNERKLKQGFRQVVGNSVHSYLRKIRLDAAATLLEDGHSVTEAAFSVGFDNLSHFSKIFRAEKGLAPSQYAKRP</sequence>
<evidence type="ECO:0000256" key="1">
    <source>
        <dbReference type="ARBA" id="ARBA00023015"/>
    </source>
</evidence>
<dbReference type="EMBL" id="CP000301">
    <property type="protein sequence ID" value="ABD88586.1"/>
    <property type="molecule type" value="Genomic_DNA"/>
</dbReference>
<dbReference type="HOGENOM" id="CLU_052345_3_0_5"/>
<dbReference type="InterPro" id="IPR018060">
    <property type="entry name" value="HTH_AraC"/>
</dbReference>
<dbReference type="InterPro" id="IPR020449">
    <property type="entry name" value="Tscrpt_reg_AraC-type_HTH"/>
</dbReference>
<protein>
    <submittedName>
        <fullName evidence="5">Transcriptional regulator, AraC family</fullName>
    </submittedName>
</protein>
<dbReference type="AlphaFoldDB" id="Q212V0"/>
<gene>
    <name evidence="5" type="ordered locus">RPC_3041</name>
</gene>
<reference evidence="5" key="1">
    <citation type="submission" date="2006-03" db="EMBL/GenBank/DDBJ databases">
        <title>Complete sequence of Rhodopseudomonas palustris BisB18.</title>
        <authorList>
            <consortium name="US DOE Joint Genome Institute"/>
            <person name="Copeland A."/>
            <person name="Lucas S."/>
            <person name="Lapidus A."/>
            <person name="Barry K."/>
            <person name="Detter J.C."/>
            <person name="Glavina del Rio T."/>
            <person name="Hammon N."/>
            <person name="Israni S."/>
            <person name="Dalin E."/>
            <person name="Tice H."/>
            <person name="Pitluck S."/>
            <person name="Chain P."/>
            <person name="Malfatti S."/>
            <person name="Shin M."/>
            <person name="Vergez L."/>
            <person name="Schmutz J."/>
            <person name="Larimer F."/>
            <person name="Land M."/>
            <person name="Hauser L."/>
            <person name="Pelletier D.A."/>
            <person name="Kyrpides N."/>
            <person name="Anderson I."/>
            <person name="Oda Y."/>
            <person name="Harwood C.S."/>
            <person name="Richardson P."/>
        </authorList>
    </citation>
    <scope>NUCLEOTIDE SEQUENCE [LARGE SCALE GENOMIC DNA]</scope>
    <source>
        <strain evidence="5">BisB18</strain>
    </source>
</reference>
<dbReference type="PRINTS" id="PR00032">
    <property type="entry name" value="HTHARAC"/>
</dbReference>